<dbReference type="Proteomes" id="UP000199208">
    <property type="component" value="Unassembled WGS sequence"/>
</dbReference>
<name>A0A1G5RU23_9FIRM</name>
<evidence type="ECO:0000313" key="1">
    <source>
        <dbReference type="EMBL" id="SCZ77625.1"/>
    </source>
</evidence>
<dbReference type="AlphaFoldDB" id="A0A1G5RU23"/>
<dbReference type="STRING" id="1120920.SAMN03080599_00823"/>
<accession>A0A1G5RU23</accession>
<keyword evidence="2" id="KW-1185">Reference proteome</keyword>
<protein>
    <submittedName>
        <fullName evidence="1">Uncharacterized protein</fullName>
    </submittedName>
</protein>
<reference evidence="1 2" key="1">
    <citation type="submission" date="2016-10" db="EMBL/GenBank/DDBJ databases">
        <authorList>
            <person name="de Groot N.N."/>
        </authorList>
    </citation>
    <scope>NUCLEOTIDE SEQUENCE [LARGE SCALE GENOMIC DNA]</scope>
    <source>
        <strain evidence="1 2">DSM 2784</strain>
    </source>
</reference>
<dbReference type="OrthoDB" id="1729883at2"/>
<sequence length="117" mass="14016">MDTYEHNIKVINDHRHRGYLEGEIDGMLWFAIVHEEPVETGINPETMKRGMGRVTRLCIYQDSSSVDGNPYLPSMSIKRIVYVNYQREWSIFHYDFRGMTRELVKYLERRCCMHLLK</sequence>
<organism evidence="1 2">
    <name type="scientific">Acidaminobacter hydrogenoformans DSM 2784</name>
    <dbReference type="NCBI Taxonomy" id="1120920"/>
    <lineage>
        <taxon>Bacteria</taxon>
        <taxon>Bacillati</taxon>
        <taxon>Bacillota</taxon>
        <taxon>Clostridia</taxon>
        <taxon>Peptostreptococcales</taxon>
        <taxon>Acidaminobacteraceae</taxon>
        <taxon>Acidaminobacter</taxon>
    </lineage>
</organism>
<proteinExistence type="predicted"/>
<dbReference type="EMBL" id="FMWL01000003">
    <property type="protein sequence ID" value="SCZ77625.1"/>
    <property type="molecule type" value="Genomic_DNA"/>
</dbReference>
<gene>
    <name evidence="1" type="ORF">SAMN03080599_00823</name>
</gene>
<dbReference type="RefSeq" id="WP_092589625.1">
    <property type="nucleotide sequence ID" value="NZ_FMWL01000003.1"/>
</dbReference>
<evidence type="ECO:0000313" key="2">
    <source>
        <dbReference type="Proteomes" id="UP000199208"/>
    </source>
</evidence>